<gene>
    <name evidence="2" type="ORF">UFOPK2658_00361</name>
    <name evidence="3" type="ORF">UFOPK2880_01040</name>
    <name evidence="4" type="ORF">UFOPK3004_00446</name>
    <name evidence="5" type="ORF">UFOPK3304_00541</name>
    <name evidence="6" type="ORF">UFOPK3494_00640</name>
    <name evidence="7" type="ORF">UFOPK4134_00715</name>
</gene>
<dbReference type="Gene3D" id="1.10.10.1930">
    <property type="match status" value="1"/>
</dbReference>
<reference evidence="2" key="1">
    <citation type="submission" date="2020-05" db="EMBL/GenBank/DDBJ databases">
        <authorList>
            <person name="Chiriac C."/>
            <person name="Salcher M."/>
            <person name="Ghai R."/>
            <person name="Kavagutti S V."/>
        </authorList>
    </citation>
    <scope>NUCLEOTIDE SEQUENCE</scope>
</reference>
<feature type="domain" description="HTH cro/C1-type" evidence="1">
    <location>
        <begin position="30"/>
        <end position="86"/>
    </location>
</feature>
<dbReference type="InterPro" id="IPR037664">
    <property type="entry name" value="BldD_C"/>
</dbReference>
<dbReference type="InterPro" id="IPR010982">
    <property type="entry name" value="Lambda_DNA-bd_dom_sf"/>
</dbReference>
<dbReference type="InterPro" id="IPR038099">
    <property type="entry name" value="BldD-like_C_sf"/>
</dbReference>
<dbReference type="EMBL" id="CAFBLJ010000019">
    <property type="protein sequence ID" value="CAB4862615.1"/>
    <property type="molecule type" value="Genomic_DNA"/>
</dbReference>
<dbReference type="Pfam" id="PF01381">
    <property type="entry name" value="HTH_3"/>
    <property type="match status" value="1"/>
</dbReference>
<evidence type="ECO:0000259" key="1">
    <source>
        <dbReference type="PROSITE" id="PS50943"/>
    </source>
</evidence>
<dbReference type="Pfam" id="PF21179">
    <property type="entry name" value="BldD-like_C"/>
    <property type="match status" value="1"/>
</dbReference>
<dbReference type="SMART" id="SM00530">
    <property type="entry name" value="HTH_XRE"/>
    <property type="match status" value="1"/>
</dbReference>
<dbReference type="InterPro" id="IPR001387">
    <property type="entry name" value="Cro/C1-type_HTH"/>
</dbReference>
<evidence type="ECO:0000313" key="6">
    <source>
        <dbReference type="EMBL" id="CAB4895362.1"/>
    </source>
</evidence>
<dbReference type="SUPFAM" id="SSF47413">
    <property type="entry name" value="lambda repressor-like DNA-binding domains"/>
    <property type="match status" value="1"/>
</dbReference>
<name>A0A6J6QKS2_9ZZZZ</name>
<sequence>MVKKPHKSIPVADEDDAVSAEYNVRVGERLRAIRRQKKLSLQEVEAVSKEEFKASVLGAYERGERSISLPRLRRLADFYDVPIEQLLPKETQLTDGHSTTISTKLAIDLVKLANIDGMGFATLSRYLSMIQVQRGDFNGKVLTVRADDVRAIAVMLDVAIDDVRAHLEEIGVLFQASPRT</sequence>
<evidence type="ECO:0000313" key="7">
    <source>
        <dbReference type="EMBL" id="CAB5027998.1"/>
    </source>
</evidence>
<dbReference type="CDD" id="cd16837">
    <property type="entry name" value="BldD_C_like"/>
    <property type="match status" value="1"/>
</dbReference>
<evidence type="ECO:0000313" key="5">
    <source>
        <dbReference type="EMBL" id="CAB4862615.1"/>
    </source>
</evidence>
<dbReference type="Gene3D" id="1.10.260.40">
    <property type="entry name" value="lambda repressor-like DNA-binding domains"/>
    <property type="match status" value="1"/>
</dbReference>
<dbReference type="EMBL" id="CAEZYH010000007">
    <property type="protein sequence ID" value="CAB4710283.1"/>
    <property type="molecule type" value="Genomic_DNA"/>
</dbReference>
<organism evidence="2">
    <name type="scientific">freshwater metagenome</name>
    <dbReference type="NCBI Taxonomy" id="449393"/>
    <lineage>
        <taxon>unclassified sequences</taxon>
        <taxon>metagenomes</taxon>
        <taxon>ecological metagenomes</taxon>
    </lineage>
</organism>
<dbReference type="EMBL" id="CAFAAL010000023">
    <property type="protein sequence ID" value="CAB4797332.1"/>
    <property type="molecule type" value="Genomic_DNA"/>
</dbReference>
<dbReference type="GO" id="GO:0045892">
    <property type="term" value="P:negative regulation of DNA-templated transcription"/>
    <property type="evidence" value="ECO:0007669"/>
    <property type="project" value="InterPro"/>
</dbReference>
<proteinExistence type="predicted"/>
<dbReference type="GO" id="GO:0003677">
    <property type="term" value="F:DNA binding"/>
    <property type="evidence" value="ECO:0007669"/>
    <property type="project" value="InterPro"/>
</dbReference>
<evidence type="ECO:0000313" key="3">
    <source>
        <dbReference type="EMBL" id="CAB4774846.1"/>
    </source>
</evidence>
<protein>
    <submittedName>
        <fullName evidence="2">Unannotated protein</fullName>
    </submittedName>
</protein>
<accession>A0A6J6QKS2</accession>
<evidence type="ECO:0000313" key="2">
    <source>
        <dbReference type="EMBL" id="CAB4710283.1"/>
    </source>
</evidence>
<dbReference type="AlphaFoldDB" id="A0A6J6QKS2"/>
<dbReference type="CDD" id="cd00093">
    <property type="entry name" value="HTH_XRE"/>
    <property type="match status" value="1"/>
</dbReference>
<evidence type="ECO:0000313" key="4">
    <source>
        <dbReference type="EMBL" id="CAB4797332.1"/>
    </source>
</evidence>
<dbReference type="PROSITE" id="PS50943">
    <property type="entry name" value="HTH_CROC1"/>
    <property type="match status" value="1"/>
</dbReference>
<dbReference type="EMBL" id="CAFBMF010000029">
    <property type="protein sequence ID" value="CAB4895362.1"/>
    <property type="molecule type" value="Genomic_DNA"/>
</dbReference>
<dbReference type="EMBL" id="CAFBPS010000040">
    <property type="protein sequence ID" value="CAB5027998.1"/>
    <property type="molecule type" value="Genomic_DNA"/>
</dbReference>
<dbReference type="EMBL" id="CAEZZP010000061">
    <property type="protein sequence ID" value="CAB4774846.1"/>
    <property type="molecule type" value="Genomic_DNA"/>
</dbReference>